<accession>A0A6A4W7N0</accession>
<evidence type="ECO:0000313" key="11">
    <source>
        <dbReference type="Proteomes" id="UP000440578"/>
    </source>
</evidence>
<dbReference type="Gene3D" id="6.10.140.2220">
    <property type="match status" value="1"/>
</dbReference>
<evidence type="ECO:0000256" key="3">
    <source>
        <dbReference type="ARBA" id="ARBA00022490"/>
    </source>
</evidence>
<dbReference type="PANTHER" id="PTHR46165">
    <property type="entry name" value="SET AND MYND DOMAIN-CONTAINING PROTEIN 4"/>
    <property type="match status" value="1"/>
</dbReference>
<sequence>MDGPTCAGPQPFGEDAFSTFYDGVCAEVRALGIEQFRAEFDALDTDSERVSAVLRLESAGRLRLPTASRTGKSEQQTRSYLEMAMNCTDSSRKLVLCNTALQHCPAPAAGAAPSELHLAVLLNRLWTVYELGRFSSGLAEAQRLLEEPALAAAPVETRVQLLVERARFEAALAHRPAAEASVRQALQIVRQLERQQQAMYARELGTIRKRLTDAEPAQADSSAPGPPPAPRLFAGEHERLRRVSSAVELVTSERRGRHLVATTDIPPGSVVIADEPFAWSLHPPRWTTHCQHCCRPADCPLPCPNCASVLFCSQPCRSEALRLYHATECPVLDLLIDPNLGRMALLVFRVLARAGPEVLERAEELDSEPASDVYDSLAYEAVHGQVTNTADRPMGDVIKRCAVALYLTACLQRAGVGSAERRVSAAALALRHLQSCSCNAYEITELRLGGGGARLAEFEELGGAVYAAVSLTNHSCFPNVVRSSRGRGVTVTTTRPLRAGDELLDNYGFHFHEEEETARYAALRRQYQFHCECAACEQGWPLYAELADGAPPGAEQRAAVELLVLGRYAEAAARLAPVVAADGAGEPSAPPDKQAVQRQSLFIRCIQSTGNISVE</sequence>
<evidence type="ECO:0000313" key="10">
    <source>
        <dbReference type="EMBL" id="KAF0298068.1"/>
    </source>
</evidence>
<dbReference type="GO" id="GO:0008170">
    <property type="term" value="F:N-methyltransferase activity"/>
    <property type="evidence" value="ECO:0007669"/>
    <property type="project" value="UniProtKB-ARBA"/>
</dbReference>
<keyword evidence="4" id="KW-0489">Methyltransferase</keyword>
<dbReference type="GO" id="GO:0005737">
    <property type="term" value="C:cytoplasm"/>
    <property type="evidence" value="ECO:0007669"/>
    <property type="project" value="UniProtKB-SubCell"/>
</dbReference>
<dbReference type="Pfam" id="PF00856">
    <property type="entry name" value="SET"/>
    <property type="match status" value="1"/>
</dbReference>
<keyword evidence="6" id="KW-0949">S-adenosyl-L-methionine</keyword>
<reference evidence="10 11" key="1">
    <citation type="submission" date="2019-07" db="EMBL/GenBank/DDBJ databases">
        <title>Draft genome assembly of a fouling barnacle, Amphibalanus amphitrite (Darwin, 1854): The first reference genome for Thecostraca.</title>
        <authorList>
            <person name="Kim W."/>
        </authorList>
    </citation>
    <scope>NUCLEOTIDE SEQUENCE [LARGE SCALE GENOMIC DNA]</scope>
    <source>
        <strain evidence="10">SNU_AA5</strain>
        <tissue evidence="10">Soma without cirri and trophi</tissue>
    </source>
</reference>
<name>A0A6A4W7N0_AMPAM</name>
<keyword evidence="11" id="KW-1185">Reference proteome</keyword>
<evidence type="ECO:0000256" key="7">
    <source>
        <dbReference type="ARBA" id="ARBA00023242"/>
    </source>
</evidence>
<dbReference type="GO" id="GO:0005634">
    <property type="term" value="C:nucleus"/>
    <property type="evidence" value="ECO:0007669"/>
    <property type="project" value="UniProtKB-SubCell"/>
</dbReference>
<dbReference type="SUPFAM" id="SSF82199">
    <property type="entry name" value="SET domain"/>
    <property type="match status" value="1"/>
</dbReference>
<dbReference type="Gene3D" id="2.170.270.10">
    <property type="entry name" value="SET domain"/>
    <property type="match status" value="1"/>
</dbReference>
<evidence type="ECO:0000259" key="9">
    <source>
        <dbReference type="PROSITE" id="PS50280"/>
    </source>
</evidence>
<dbReference type="Gene3D" id="1.10.220.160">
    <property type="match status" value="1"/>
</dbReference>
<dbReference type="GO" id="GO:0008757">
    <property type="term" value="F:S-adenosylmethionine-dependent methyltransferase activity"/>
    <property type="evidence" value="ECO:0007669"/>
    <property type="project" value="UniProtKB-ARBA"/>
</dbReference>
<dbReference type="PANTHER" id="PTHR46165:SF2">
    <property type="entry name" value="SET AND MYND DOMAIN-CONTAINING PROTEIN 4"/>
    <property type="match status" value="1"/>
</dbReference>
<dbReference type="InterPro" id="IPR046341">
    <property type="entry name" value="SET_dom_sf"/>
</dbReference>
<dbReference type="EMBL" id="VIIS01001447">
    <property type="protein sequence ID" value="KAF0298068.1"/>
    <property type="molecule type" value="Genomic_DNA"/>
</dbReference>
<dbReference type="SUPFAM" id="SSF144232">
    <property type="entry name" value="HIT/MYND zinc finger-like"/>
    <property type="match status" value="1"/>
</dbReference>
<comment type="catalytic activity">
    <reaction evidence="8">
        <text>L-lysyl-[protein] + S-adenosyl-L-methionine = N(6)-methyl-L-lysyl-[protein] + S-adenosyl-L-homocysteine + H(+)</text>
        <dbReference type="Rhea" id="RHEA:51736"/>
        <dbReference type="Rhea" id="RHEA-COMP:9752"/>
        <dbReference type="Rhea" id="RHEA-COMP:13053"/>
        <dbReference type="ChEBI" id="CHEBI:15378"/>
        <dbReference type="ChEBI" id="CHEBI:29969"/>
        <dbReference type="ChEBI" id="CHEBI:57856"/>
        <dbReference type="ChEBI" id="CHEBI:59789"/>
        <dbReference type="ChEBI" id="CHEBI:61929"/>
    </reaction>
</comment>
<dbReference type="CDD" id="cd10536">
    <property type="entry name" value="SET_SMYD4"/>
    <property type="match status" value="1"/>
</dbReference>
<evidence type="ECO:0000256" key="6">
    <source>
        <dbReference type="ARBA" id="ARBA00022691"/>
    </source>
</evidence>
<organism evidence="10 11">
    <name type="scientific">Amphibalanus amphitrite</name>
    <name type="common">Striped barnacle</name>
    <name type="synonym">Balanus amphitrite</name>
    <dbReference type="NCBI Taxonomy" id="1232801"/>
    <lineage>
        <taxon>Eukaryota</taxon>
        <taxon>Metazoa</taxon>
        <taxon>Ecdysozoa</taxon>
        <taxon>Arthropoda</taxon>
        <taxon>Crustacea</taxon>
        <taxon>Multicrustacea</taxon>
        <taxon>Cirripedia</taxon>
        <taxon>Thoracica</taxon>
        <taxon>Thoracicalcarea</taxon>
        <taxon>Balanomorpha</taxon>
        <taxon>Balanoidea</taxon>
        <taxon>Balanidae</taxon>
        <taxon>Amphibalaninae</taxon>
        <taxon>Amphibalanus</taxon>
    </lineage>
</organism>
<dbReference type="OrthoDB" id="5945798at2759"/>
<dbReference type="AlphaFoldDB" id="A0A6A4W7N0"/>
<evidence type="ECO:0000256" key="2">
    <source>
        <dbReference type="ARBA" id="ARBA00004496"/>
    </source>
</evidence>
<evidence type="ECO:0000256" key="1">
    <source>
        <dbReference type="ARBA" id="ARBA00004123"/>
    </source>
</evidence>
<proteinExistence type="predicted"/>
<feature type="domain" description="SET" evidence="9">
    <location>
        <begin position="245"/>
        <end position="508"/>
    </location>
</feature>
<gene>
    <name evidence="10" type="primary">SMYD4_6</name>
    <name evidence="10" type="ORF">FJT64_004565</name>
</gene>
<evidence type="ECO:0000256" key="4">
    <source>
        <dbReference type="ARBA" id="ARBA00022603"/>
    </source>
</evidence>
<evidence type="ECO:0000256" key="8">
    <source>
        <dbReference type="ARBA" id="ARBA00048985"/>
    </source>
</evidence>
<dbReference type="GO" id="GO:0042826">
    <property type="term" value="F:histone deacetylase binding"/>
    <property type="evidence" value="ECO:0007669"/>
    <property type="project" value="TreeGrafter"/>
</dbReference>
<dbReference type="GO" id="GO:0008276">
    <property type="term" value="F:protein methyltransferase activity"/>
    <property type="evidence" value="ECO:0007669"/>
    <property type="project" value="UniProtKB-ARBA"/>
</dbReference>
<dbReference type="InterPro" id="IPR052097">
    <property type="entry name" value="SET-MYND_domain_protein"/>
</dbReference>
<dbReference type="PROSITE" id="PS50280">
    <property type="entry name" value="SET"/>
    <property type="match status" value="1"/>
</dbReference>
<comment type="subcellular location">
    <subcellularLocation>
        <location evidence="2">Cytoplasm</location>
    </subcellularLocation>
    <subcellularLocation>
        <location evidence="1">Nucleus</location>
    </subcellularLocation>
</comment>
<protein>
    <submittedName>
        <fullName evidence="10">SET and MYND domain-containing protein 4</fullName>
    </submittedName>
</protein>
<keyword evidence="5" id="KW-0808">Transferase</keyword>
<keyword evidence="7" id="KW-0539">Nucleus</keyword>
<dbReference type="InterPro" id="IPR044421">
    <property type="entry name" value="SMYD4_SET"/>
</dbReference>
<dbReference type="InterPro" id="IPR001214">
    <property type="entry name" value="SET_dom"/>
</dbReference>
<keyword evidence="3" id="KW-0963">Cytoplasm</keyword>
<dbReference type="Proteomes" id="UP000440578">
    <property type="component" value="Unassembled WGS sequence"/>
</dbReference>
<dbReference type="GO" id="GO:0032259">
    <property type="term" value="P:methylation"/>
    <property type="evidence" value="ECO:0007669"/>
    <property type="project" value="UniProtKB-KW"/>
</dbReference>
<evidence type="ECO:0000256" key="5">
    <source>
        <dbReference type="ARBA" id="ARBA00022679"/>
    </source>
</evidence>
<comment type="caution">
    <text evidence="10">The sequence shown here is derived from an EMBL/GenBank/DDBJ whole genome shotgun (WGS) entry which is preliminary data.</text>
</comment>